<dbReference type="GO" id="GO:0051604">
    <property type="term" value="P:protein maturation"/>
    <property type="evidence" value="ECO:0007669"/>
    <property type="project" value="InterPro"/>
</dbReference>
<dbReference type="STRING" id="498761.HM1_1482"/>
<feature type="binding site" evidence="4">
    <location>
        <position position="74"/>
    </location>
    <ligand>
        <name>Zn(2+)</name>
        <dbReference type="ChEBI" id="CHEBI:29105"/>
    </ligand>
</feature>
<dbReference type="GO" id="GO:0008270">
    <property type="term" value="F:zinc ion binding"/>
    <property type="evidence" value="ECO:0007669"/>
    <property type="project" value="UniProtKB-UniRule"/>
</dbReference>
<keyword evidence="2 4" id="KW-0479">Metal-binding</keyword>
<gene>
    <name evidence="4 5" type="primary">hypA</name>
    <name evidence="5" type="ORF">HM1_1482</name>
</gene>
<evidence type="ECO:0000256" key="3">
    <source>
        <dbReference type="ARBA" id="ARBA00022833"/>
    </source>
</evidence>
<dbReference type="InterPro" id="IPR000688">
    <property type="entry name" value="HypA/HybF"/>
</dbReference>
<proteinExistence type="inferred from homology"/>
<dbReference type="HAMAP" id="MF_00213">
    <property type="entry name" value="HypA_HybF"/>
    <property type="match status" value="1"/>
</dbReference>
<sequence length="115" mass="12721">MHEMALMESLVRVLASEAPRHNITQIKKVKLTVGALTHALPDALRFAFSVLREQPLFAPGAELEIEERKTRCRCRDCGADFAVEGNLGFLCPGCGGFAVDIIQGRELQIDYFEGD</sequence>
<dbReference type="OrthoDB" id="9800361at2"/>
<accession>B0TCM9</accession>
<evidence type="ECO:0000313" key="6">
    <source>
        <dbReference type="Proteomes" id="UP000008550"/>
    </source>
</evidence>
<evidence type="ECO:0000256" key="1">
    <source>
        <dbReference type="ARBA" id="ARBA00022596"/>
    </source>
</evidence>
<feature type="binding site" evidence="4">
    <location>
        <position position="2"/>
    </location>
    <ligand>
        <name>Ni(2+)</name>
        <dbReference type="ChEBI" id="CHEBI:49786"/>
    </ligand>
</feature>
<evidence type="ECO:0000256" key="2">
    <source>
        <dbReference type="ARBA" id="ARBA00022723"/>
    </source>
</evidence>
<dbReference type="Gene3D" id="3.30.2320.80">
    <property type="match status" value="1"/>
</dbReference>
<dbReference type="EMBL" id="CP000930">
    <property type="protein sequence ID" value="ABZ84055.1"/>
    <property type="molecule type" value="Genomic_DNA"/>
</dbReference>
<keyword evidence="3 4" id="KW-0862">Zinc</keyword>
<dbReference type="PIRSF" id="PIRSF004761">
    <property type="entry name" value="Hydrgn_mat_HypA"/>
    <property type="match status" value="1"/>
</dbReference>
<protein>
    <recommendedName>
        <fullName evidence="4">Hydrogenase maturation factor HypA</fullName>
    </recommendedName>
</protein>
<dbReference type="GO" id="GO:0016151">
    <property type="term" value="F:nickel cation binding"/>
    <property type="evidence" value="ECO:0007669"/>
    <property type="project" value="UniProtKB-UniRule"/>
</dbReference>
<feature type="binding site" evidence="4">
    <location>
        <position position="91"/>
    </location>
    <ligand>
        <name>Zn(2+)</name>
        <dbReference type="ChEBI" id="CHEBI:29105"/>
    </ligand>
</feature>
<dbReference type="PANTHER" id="PTHR34535">
    <property type="entry name" value="HYDROGENASE MATURATION FACTOR HYPA"/>
    <property type="match status" value="1"/>
</dbReference>
<feature type="binding site" evidence="4">
    <location>
        <position position="94"/>
    </location>
    <ligand>
        <name>Zn(2+)</name>
        <dbReference type="ChEBI" id="CHEBI:29105"/>
    </ligand>
</feature>
<feature type="binding site" evidence="4">
    <location>
        <position position="77"/>
    </location>
    <ligand>
        <name>Zn(2+)</name>
        <dbReference type="ChEBI" id="CHEBI:29105"/>
    </ligand>
</feature>
<evidence type="ECO:0000313" key="5">
    <source>
        <dbReference type="EMBL" id="ABZ84055.1"/>
    </source>
</evidence>
<organism evidence="5 6">
    <name type="scientific">Heliobacterium modesticaldum (strain ATCC 51547 / Ice1)</name>
    <dbReference type="NCBI Taxonomy" id="498761"/>
    <lineage>
        <taxon>Bacteria</taxon>
        <taxon>Bacillati</taxon>
        <taxon>Bacillota</taxon>
        <taxon>Clostridia</taxon>
        <taxon>Eubacteriales</taxon>
        <taxon>Heliobacteriaceae</taxon>
        <taxon>Heliomicrobium</taxon>
    </lineage>
</organism>
<evidence type="ECO:0000256" key="4">
    <source>
        <dbReference type="HAMAP-Rule" id="MF_00213"/>
    </source>
</evidence>
<dbReference type="eggNOG" id="COG0375">
    <property type="taxonomic scope" value="Bacteria"/>
</dbReference>
<dbReference type="AlphaFoldDB" id="B0TCM9"/>
<comment type="similarity">
    <text evidence="4">Belongs to the HypA/HybF family.</text>
</comment>
<keyword evidence="6" id="KW-1185">Reference proteome</keyword>
<dbReference type="Pfam" id="PF01155">
    <property type="entry name" value="HypA"/>
    <property type="match status" value="1"/>
</dbReference>
<dbReference type="HOGENOM" id="CLU_126929_3_0_9"/>
<dbReference type="PANTHER" id="PTHR34535:SF3">
    <property type="entry name" value="HYDROGENASE MATURATION FACTOR HYPA"/>
    <property type="match status" value="1"/>
</dbReference>
<dbReference type="Proteomes" id="UP000008550">
    <property type="component" value="Chromosome"/>
</dbReference>
<keyword evidence="1 4" id="KW-0533">Nickel</keyword>
<comment type="function">
    <text evidence="4">Involved in the maturation of [NiFe] hydrogenases. Required for nickel insertion into the metal center of the hydrogenase.</text>
</comment>
<dbReference type="KEGG" id="hmo:HM1_1482"/>
<dbReference type="NCBIfam" id="TIGR00100">
    <property type="entry name" value="hypA"/>
    <property type="match status" value="1"/>
</dbReference>
<name>B0TCM9_HELMI</name>
<reference evidence="5 6" key="1">
    <citation type="journal article" date="2008" name="J. Bacteriol.">
        <title>The genome of Heliobacterium modesticaldum, a phototrophic representative of the Firmicutes containing the simplest photosynthetic apparatus.</title>
        <authorList>
            <person name="Sattley W.M."/>
            <person name="Madigan M.T."/>
            <person name="Swingley W.D."/>
            <person name="Cheung P.C."/>
            <person name="Clocksin K.M."/>
            <person name="Conrad A.L."/>
            <person name="Dejesa L.C."/>
            <person name="Honchak B.M."/>
            <person name="Jung D.O."/>
            <person name="Karbach L.E."/>
            <person name="Kurdoglu A."/>
            <person name="Lahiri S."/>
            <person name="Mastrian S.D."/>
            <person name="Page L.E."/>
            <person name="Taylor H.L."/>
            <person name="Wang Z.T."/>
            <person name="Raymond J."/>
            <person name="Chen M."/>
            <person name="Blankenship R.E."/>
            <person name="Touchman J.W."/>
        </authorList>
    </citation>
    <scope>NUCLEOTIDE SEQUENCE [LARGE SCALE GENOMIC DNA]</scope>
    <source>
        <strain evidence="6">ATCC 51547 / Ice1</strain>
    </source>
</reference>